<comment type="caution">
    <text evidence="1">The sequence shown here is derived from an EMBL/GenBank/DDBJ whole genome shotgun (WGS) entry which is preliminary data.</text>
</comment>
<sequence length="118" mass="13175">MNESNKRKEIKTTIVNAKSIIELAKEEGMRDGELIRAIDLIKDLHEKEATAATAAEMKIYAVPKILHEKQKLSSSEIAFLTAANQLISEYIGTQYNDSLVEKVADELGNKLEKATHSF</sequence>
<evidence type="ECO:0000313" key="1">
    <source>
        <dbReference type="EMBL" id="TCJ01338.1"/>
    </source>
</evidence>
<dbReference type="AlphaFoldDB" id="A0A4R1AT45"/>
<accession>A0A4R1AT45</accession>
<keyword evidence="2" id="KW-1185">Reference proteome</keyword>
<dbReference type="EMBL" id="SJTH01000067">
    <property type="protein sequence ID" value="TCJ01338.1"/>
    <property type="molecule type" value="Genomic_DNA"/>
</dbReference>
<proteinExistence type="predicted"/>
<evidence type="ECO:0000313" key="2">
    <source>
        <dbReference type="Proteomes" id="UP000293846"/>
    </source>
</evidence>
<dbReference type="Proteomes" id="UP000293846">
    <property type="component" value="Unassembled WGS sequence"/>
</dbReference>
<reference evidence="1 2" key="1">
    <citation type="submission" date="2019-03" db="EMBL/GenBank/DDBJ databases">
        <authorList>
            <person name="Jensen L."/>
            <person name="Storgaard J."/>
            <person name="Sulaj E."/>
            <person name="Schramm A."/>
            <person name="Marshall I.P.G."/>
        </authorList>
    </citation>
    <scope>NUCLEOTIDE SEQUENCE [LARGE SCALE GENOMIC DNA]</scope>
    <source>
        <strain evidence="1 2">2017H2G3</strain>
    </source>
</reference>
<dbReference type="RefSeq" id="WP_131239018.1">
    <property type="nucleotide sequence ID" value="NZ_SJTH01000067.1"/>
</dbReference>
<gene>
    <name evidence="1" type="ORF">E0Y62_24495</name>
</gene>
<protein>
    <submittedName>
        <fullName evidence="1">Uncharacterized protein</fullName>
    </submittedName>
</protein>
<name>A0A4R1AT45_9BACI</name>
<organism evidence="1 2">
    <name type="scientific">Cytobacillus praedii</name>
    <dbReference type="NCBI Taxonomy" id="1742358"/>
    <lineage>
        <taxon>Bacteria</taxon>
        <taxon>Bacillati</taxon>
        <taxon>Bacillota</taxon>
        <taxon>Bacilli</taxon>
        <taxon>Bacillales</taxon>
        <taxon>Bacillaceae</taxon>
        <taxon>Cytobacillus</taxon>
    </lineage>
</organism>